<sequence>MAVFFRFTCLWKTHATFTYDAPCTTSIIAIYLFFFFLHDCIFYNHLHIFMLKQERPHVSKRKKDLMGTLAGHLVPGSALALLGLWHIINTLKSYHFKGPTHFRSSFWHPFISPVSKLAYMELLLIIFFSIFSIIMQVLDYPLFSFTFKFNNFEHATMFLHLLIYSGFTLFSELTQKYETLFEVSGILAASVFGQELFLLYYHSTDHAGLEGHYHWLMQLIVFISLLSALSVTASISSFASSLVLSISVAFQGFWFINMGFVLWVPEFVPKGCTMRLGHGGDSDMHGAVACGTHEAWLRARALANLQFSWILAGIMIFVGCVSLFFPKKIGHRSQSVDYERLHSRVAEVPLSVVGFKH</sequence>
<gene>
    <name evidence="1" type="ORF">L2E82_25262</name>
</gene>
<keyword evidence="2" id="KW-1185">Reference proteome</keyword>
<dbReference type="Proteomes" id="UP001055811">
    <property type="component" value="Linkage Group LG04"/>
</dbReference>
<accession>A0ACB9E3B2</accession>
<reference evidence="2" key="1">
    <citation type="journal article" date="2022" name="Mol. Ecol. Resour.">
        <title>The genomes of chicory, endive, great burdock and yacon provide insights into Asteraceae palaeo-polyploidization history and plant inulin production.</title>
        <authorList>
            <person name="Fan W."/>
            <person name="Wang S."/>
            <person name="Wang H."/>
            <person name="Wang A."/>
            <person name="Jiang F."/>
            <person name="Liu H."/>
            <person name="Zhao H."/>
            <person name="Xu D."/>
            <person name="Zhang Y."/>
        </authorList>
    </citation>
    <scope>NUCLEOTIDE SEQUENCE [LARGE SCALE GENOMIC DNA]</scope>
    <source>
        <strain evidence="2">cv. Punajuju</strain>
    </source>
</reference>
<dbReference type="EMBL" id="CM042012">
    <property type="protein sequence ID" value="KAI3753216.1"/>
    <property type="molecule type" value="Genomic_DNA"/>
</dbReference>
<comment type="caution">
    <text evidence="1">The sequence shown here is derived from an EMBL/GenBank/DDBJ whole genome shotgun (WGS) entry which is preliminary data.</text>
</comment>
<organism evidence="1 2">
    <name type="scientific">Cichorium intybus</name>
    <name type="common">Chicory</name>
    <dbReference type="NCBI Taxonomy" id="13427"/>
    <lineage>
        <taxon>Eukaryota</taxon>
        <taxon>Viridiplantae</taxon>
        <taxon>Streptophyta</taxon>
        <taxon>Embryophyta</taxon>
        <taxon>Tracheophyta</taxon>
        <taxon>Spermatophyta</taxon>
        <taxon>Magnoliopsida</taxon>
        <taxon>eudicotyledons</taxon>
        <taxon>Gunneridae</taxon>
        <taxon>Pentapetalae</taxon>
        <taxon>asterids</taxon>
        <taxon>campanulids</taxon>
        <taxon>Asterales</taxon>
        <taxon>Asteraceae</taxon>
        <taxon>Cichorioideae</taxon>
        <taxon>Cichorieae</taxon>
        <taxon>Cichoriinae</taxon>
        <taxon>Cichorium</taxon>
    </lineage>
</organism>
<name>A0ACB9E3B2_CICIN</name>
<protein>
    <submittedName>
        <fullName evidence="1">Uncharacterized protein</fullName>
    </submittedName>
</protein>
<proteinExistence type="predicted"/>
<evidence type="ECO:0000313" key="1">
    <source>
        <dbReference type="EMBL" id="KAI3753216.1"/>
    </source>
</evidence>
<reference evidence="1 2" key="2">
    <citation type="journal article" date="2022" name="Mol. Ecol. Resour.">
        <title>The genomes of chicory, endive, great burdock and yacon provide insights into Asteraceae paleo-polyploidization history and plant inulin production.</title>
        <authorList>
            <person name="Fan W."/>
            <person name="Wang S."/>
            <person name="Wang H."/>
            <person name="Wang A."/>
            <person name="Jiang F."/>
            <person name="Liu H."/>
            <person name="Zhao H."/>
            <person name="Xu D."/>
            <person name="Zhang Y."/>
        </authorList>
    </citation>
    <scope>NUCLEOTIDE SEQUENCE [LARGE SCALE GENOMIC DNA]</scope>
    <source>
        <strain evidence="2">cv. Punajuju</strain>
        <tissue evidence="1">Leaves</tissue>
    </source>
</reference>
<evidence type="ECO:0000313" key="2">
    <source>
        <dbReference type="Proteomes" id="UP001055811"/>
    </source>
</evidence>